<dbReference type="Proteomes" id="UP000477911">
    <property type="component" value="Unassembled WGS sequence"/>
</dbReference>
<dbReference type="GO" id="GO:0042274">
    <property type="term" value="P:ribosomal small subunit biogenesis"/>
    <property type="evidence" value="ECO:0007669"/>
    <property type="project" value="UniProtKB-UniRule"/>
</dbReference>
<evidence type="ECO:0000313" key="10">
    <source>
        <dbReference type="Proteomes" id="UP000477911"/>
    </source>
</evidence>
<gene>
    <name evidence="5 9" type="primary">rimM</name>
    <name evidence="9" type="ORF">GR170_11505</name>
</gene>
<comment type="subunit">
    <text evidence="5">Binds ribosomal protein uS19.</text>
</comment>
<dbReference type="AlphaFoldDB" id="A0A6L7G718"/>
<dbReference type="InterPro" id="IPR011961">
    <property type="entry name" value="RimM"/>
</dbReference>
<dbReference type="GO" id="GO:0005737">
    <property type="term" value="C:cytoplasm"/>
    <property type="evidence" value="ECO:0007669"/>
    <property type="project" value="UniProtKB-SubCell"/>
</dbReference>
<evidence type="ECO:0000256" key="1">
    <source>
        <dbReference type="ARBA" id="ARBA00022490"/>
    </source>
</evidence>
<evidence type="ECO:0000259" key="7">
    <source>
        <dbReference type="Pfam" id="PF01782"/>
    </source>
</evidence>
<dbReference type="SUPFAM" id="SSF50447">
    <property type="entry name" value="Translation proteins"/>
    <property type="match status" value="1"/>
</dbReference>
<reference evidence="9 10" key="1">
    <citation type="submission" date="2019-12" db="EMBL/GenBank/DDBJ databases">
        <authorList>
            <person name="Li M."/>
        </authorList>
    </citation>
    <scope>NUCLEOTIDE SEQUENCE [LARGE SCALE GENOMIC DNA]</scope>
    <source>
        <strain evidence="9 10">GBMRC 2024</strain>
    </source>
</reference>
<feature type="region of interest" description="Disordered" evidence="6">
    <location>
        <begin position="1"/>
        <end position="31"/>
    </location>
</feature>
<keyword evidence="2 5" id="KW-0690">Ribosome biogenesis</keyword>
<proteinExistence type="inferred from homology"/>
<dbReference type="NCBIfam" id="TIGR02273">
    <property type="entry name" value="16S_RimM"/>
    <property type="match status" value="1"/>
</dbReference>
<evidence type="ECO:0000256" key="2">
    <source>
        <dbReference type="ARBA" id="ARBA00022517"/>
    </source>
</evidence>
<dbReference type="InterPro" id="IPR036976">
    <property type="entry name" value="RimM_N_sf"/>
</dbReference>
<evidence type="ECO:0000259" key="8">
    <source>
        <dbReference type="Pfam" id="PF24986"/>
    </source>
</evidence>
<protein>
    <recommendedName>
        <fullName evidence="5">Ribosome maturation factor RimM</fullName>
    </recommendedName>
</protein>
<dbReference type="SUPFAM" id="SSF50346">
    <property type="entry name" value="PRC-barrel domain"/>
    <property type="match status" value="1"/>
</dbReference>
<dbReference type="InterPro" id="IPR011033">
    <property type="entry name" value="PRC_barrel-like_sf"/>
</dbReference>
<keyword evidence="1 5" id="KW-0963">Cytoplasm</keyword>
<organism evidence="9 10">
    <name type="scientific">Pseudooceanicola albus</name>
    <dbReference type="NCBI Taxonomy" id="2692189"/>
    <lineage>
        <taxon>Bacteria</taxon>
        <taxon>Pseudomonadati</taxon>
        <taxon>Pseudomonadota</taxon>
        <taxon>Alphaproteobacteria</taxon>
        <taxon>Rhodobacterales</taxon>
        <taxon>Paracoccaceae</taxon>
        <taxon>Pseudooceanicola</taxon>
    </lineage>
</organism>
<dbReference type="HAMAP" id="MF_00014">
    <property type="entry name" value="Ribosome_mat_RimM"/>
    <property type="match status" value="1"/>
</dbReference>
<dbReference type="EMBL" id="WUMU01000012">
    <property type="protein sequence ID" value="MXN18463.1"/>
    <property type="molecule type" value="Genomic_DNA"/>
</dbReference>
<dbReference type="InterPro" id="IPR009000">
    <property type="entry name" value="Transl_B-barrel_sf"/>
</dbReference>
<dbReference type="PANTHER" id="PTHR33692">
    <property type="entry name" value="RIBOSOME MATURATION FACTOR RIMM"/>
    <property type="match status" value="1"/>
</dbReference>
<dbReference type="InterPro" id="IPR056792">
    <property type="entry name" value="PRC_RimM"/>
</dbReference>
<evidence type="ECO:0000256" key="3">
    <source>
        <dbReference type="ARBA" id="ARBA00022552"/>
    </source>
</evidence>
<feature type="domain" description="Ribosome maturation factor RimM PRC barrel" evidence="8">
    <location>
        <begin position="134"/>
        <end position="202"/>
    </location>
</feature>
<comment type="caution">
    <text evidence="9">The sequence shown here is derived from an EMBL/GenBank/DDBJ whole genome shotgun (WGS) entry which is preliminary data.</text>
</comment>
<comment type="function">
    <text evidence="5">An accessory protein needed during the final step in the assembly of 30S ribosomal subunit, possibly for assembly of the head region. Essential for efficient processing of 16S rRNA. May be needed both before and after RbfA during the maturation of 16S rRNA. It has affinity for free ribosomal 30S subunits but not for 70S ribosomes.</text>
</comment>
<dbReference type="Pfam" id="PF01782">
    <property type="entry name" value="RimM"/>
    <property type="match status" value="1"/>
</dbReference>
<keyword evidence="4 5" id="KW-0143">Chaperone</keyword>
<evidence type="ECO:0000256" key="5">
    <source>
        <dbReference type="HAMAP-Rule" id="MF_00014"/>
    </source>
</evidence>
<sequence>MRNARRQRRNRRRLRTQHPRGPAPGHQCRGRTVNKSSQELVCVGAVAGAFGVRGEIRLKSFCAEPEAIADYAPLSNEDGSQSYSLILTRVIKNGFAARIGGVETKEEADALKGLSLYAPRDRLPALPDDEFYHADLIGLLVVDTGGNELGRVRAVMDHGAGDLLEITGPGLNVPVLLPFTKLAVPTVDIAAGRIVADPPEGLF</sequence>
<keyword evidence="3 5" id="KW-0698">rRNA processing</keyword>
<comment type="similarity">
    <text evidence="5">Belongs to the RimM family.</text>
</comment>
<comment type="subcellular location">
    <subcellularLocation>
        <location evidence="5">Cytoplasm</location>
    </subcellularLocation>
</comment>
<evidence type="ECO:0000256" key="4">
    <source>
        <dbReference type="ARBA" id="ARBA00023186"/>
    </source>
</evidence>
<feature type="compositionally biased region" description="Basic residues" evidence="6">
    <location>
        <begin position="1"/>
        <end position="18"/>
    </location>
</feature>
<dbReference type="Gene3D" id="2.40.30.60">
    <property type="entry name" value="RimM"/>
    <property type="match status" value="1"/>
</dbReference>
<keyword evidence="10" id="KW-1185">Reference proteome</keyword>
<comment type="domain">
    <text evidence="5">The PRC barrel domain binds ribosomal protein uS19.</text>
</comment>
<dbReference type="GO" id="GO:0006364">
    <property type="term" value="P:rRNA processing"/>
    <property type="evidence" value="ECO:0007669"/>
    <property type="project" value="UniProtKB-UniRule"/>
</dbReference>
<evidence type="ECO:0000256" key="6">
    <source>
        <dbReference type="SAM" id="MobiDB-lite"/>
    </source>
</evidence>
<dbReference type="GO" id="GO:0043022">
    <property type="term" value="F:ribosome binding"/>
    <property type="evidence" value="ECO:0007669"/>
    <property type="project" value="InterPro"/>
</dbReference>
<dbReference type="Pfam" id="PF24986">
    <property type="entry name" value="PRC_RimM"/>
    <property type="match status" value="1"/>
</dbReference>
<dbReference type="Gene3D" id="2.30.30.240">
    <property type="entry name" value="PRC-barrel domain"/>
    <property type="match status" value="1"/>
</dbReference>
<name>A0A6L7G718_9RHOB</name>
<accession>A0A6L7G718</accession>
<dbReference type="PANTHER" id="PTHR33692:SF1">
    <property type="entry name" value="RIBOSOME MATURATION FACTOR RIMM"/>
    <property type="match status" value="1"/>
</dbReference>
<evidence type="ECO:0000313" key="9">
    <source>
        <dbReference type="EMBL" id="MXN18463.1"/>
    </source>
</evidence>
<dbReference type="GO" id="GO:0005840">
    <property type="term" value="C:ribosome"/>
    <property type="evidence" value="ECO:0007669"/>
    <property type="project" value="InterPro"/>
</dbReference>
<feature type="domain" description="RimM N-terminal" evidence="7">
    <location>
        <begin position="42"/>
        <end position="121"/>
    </location>
</feature>
<dbReference type="InterPro" id="IPR002676">
    <property type="entry name" value="RimM_N"/>
</dbReference>